<proteinExistence type="predicted"/>
<sequence>MLQDGTPLRGVSLRCLALSSQETNGPNRFLLQGPLAPCQTSQPPAIMALDCHPAKPAEFIAGTDGNDIWEVDSDPRVLVEGHEQDIYHVRLWDLTKREVSRSAALGFGIAGIALSHEQYMCRASKAPATHLALGSAGGYRVAAPAAAAKVSAWYNAGCSGVKHKIAVLDAATLQPLKVMLEPGAQVDELKYSPAGGPAMLAAGGRDMTIYLYSAAADYQLVAKCSGHSGNLEHLDWSLPINQPGSKLHMSMVLQASDASGNLLYWDPKTAWC</sequence>
<dbReference type="Gene3D" id="2.130.10.10">
    <property type="entry name" value="YVTN repeat-like/Quinoprotein amine dehydrogenase"/>
    <property type="match status" value="1"/>
</dbReference>
<dbReference type="PANTHER" id="PTHR13720">
    <property type="entry name" value="WD-40 REPEAT PROTEIN"/>
    <property type="match status" value="1"/>
</dbReference>
<name>A0A699Z0I5_HAELA</name>
<dbReference type="SUPFAM" id="SSF50998">
    <property type="entry name" value="Quinoprotein alcohol dehydrogenase-like"/>
    <property type="match status" value="1"/>
</dbReference>
<dbReference type="Proteomes" id="UP000485058">
    <property type="component" value="Unassembled WGS sequence"/>
</dbReference>
<evidence type="ECO:0000313" key="4">
    <source>
        <dbReference type="Proteomes" id="UP000485058"/>
    </source>
</evidence>
<accession>A0A699Z0I5</accession>
<comment type="caution">
    <text evidence="3">The sequence shown here is derived from an EMBL/GenBank/DDBJ whole genome shotgun (WGS) entry which is preliminary data.</text>
</comment>
<organism evidence="3 4">
    <name type="scientific">Haematococcus lacustris</name>
    <name type="common">Green alga</name>
    <name type="synonym">Haematococcus pluvialis</name>
    <dbReference type="NCBI Taxonomy" id="44745"/>
    <lineage>
        <taxon>Eukaryota</taxon>
        <taxon>Viridiplantae</taxon>
        <taxon>Chlorophyta</taxon>
        <taxon>core chlorophytes</taxon>
        <taxon>Chlorophyceae</taxon>
        <taxon>CS clade</taxon>
        <taxon>Chlamydomonadales</taxon>
        <taxon>Haematococcaceae</taxon>
        <taxon>Haematococcus</taxon>
    </lineage>
</organism>
<reference evidence="3 4" key="1">
    <citation type="submission" date="2020-02" db="EMBL/GenBank/DDBJ databases">
        <title>Draft genome sequence of Haematococcus lacustris strain NIES-144.</title>
        <authorList>
            <person name="Morimoto D."/>
            <person name="Nakagawa S."/>
            <person name="Yoshida T."/>
            <person name="Sawayama S."/>
        </authorList>
    </citation>
    <scope>NUCLEOTIDE SEQUENCE [LARGE SCALE GENOMIC DNA]</scope>
    <source>
        <strain evidence="3 4">NIES-144</strain>
    </source>
</reference>
<keyword evidence="4" id="KW-1185">Reference proteome</keyword>
<evidence type="ECO:0000256" key="2">
    <source>
        <dbReference type="ARBA" id="ARBA00022737"/>
    </source>
</evidence>
<dbReference type="AlphaFoldDB" id="A0A699Z0I5"/>
<gene>
    <name evidence="3" type="ORF">HaLaN_12389</name>
</gene>
<evidence type="ECO:0008006" key="5">
    <source>
        <dbReference type="Google" id="ProtNLM"/>
    </source>
</evidence>
<keyword evidence="1" id="KW-0853">WD repeat</keyword>
<dbReference type="InterPro" id="IPR011047">
    <property type="entry name" value="Quinoprotein_ADH-like_sf"/>
</dbReference>
<evidence type="ECO:0000313" key="3">
    <source>
        <dbReference type="EMBL" id="GFH16043.1"/>
    </source>
</evidence>
<dbReference type="InterPro" id="IPR015943">
    <property type="entry name" value="WD40/YVTN_repeat-like_dom_sf"/>
</dbReference>
<dbReference type="EMBL" id="BLLF01000936">
    <property type="protein sequence ID" value="GFH16043.1"/>
    <property type="molecule type" value="Genomic_DNA"/>
</dbReference>
<dbReference type="InterPro" id="IPR050630">
    <property type="entry name" value="WD_repeat_EMAP"/>
</dbReference>
<dbReference type="GO" id="GO:0008017">
    <property type="term" value="F:microtubule binding"/>
    <property type="evidence" value="ECO:0007669"/>
    <property type="project" value="TreeGrafter"/>
</dbReference>
<evidence type="ECO:0000256" key="1">
    <source>
        <dbReference type="ARBA" id="ARBA00022574"/>
    </source>
</evidence>
<protein>
    <recommendedName>
        <fullName evidence="5">WD_REPEATS_REGION domain-containing protein</fullName>
    </recommendedName>
</protein>
<dbReference type="PANTHER" id="PTHR13720:SF33">
    <property type="entry name" value="HELP DOMAIN-CONTAINING PROTEIN"/>
    <property type="match status" value="1"/>
</dbReference>
<keyword evidence="2" id="KW-0677">Repeat</keyword>